<evidence type="ECO:0000313" key="10">
    <source>
        <dbReference type="Proteomes" id="UP000321583"/>
    </source>
</evidence>
<comment type="caution">
    <text evidence="9">The sequence shown here is derived from an EMBL/GenBank/DDBJ whole genome shotgun (WGS) entry which is preliminary data.</text>
</comment>
<dbReference type="Pfam" id="PF01112">
    <property type="entry name" value="Asparaginase_2"/>
    <property type="match status" value="1"/>
</dbReference>
<proteinExistence type="predicted"/>
<keyword evidence="8" id="KW-0732">Signal</keyword>
<keyword evidence="1" id="KW-0645">Protease</keyword>
<feature type="signal peptide" evidence="8">
    <location>
        <begin position="1"/>
        <end position="25"/>
    </location>
</feature>
<dbReference type="GO" id="GO:0016811">
    <property type="term" value="F:hydrolase activity, acting on carbon-nitrogen (but not peptide) bonds, in linear amides"/>
    <property type="evidence" value="ECO:0007669"/>
    <property type="project" value="UniProtKB-ARBA"/>
</dbReference>
<sequence length="349" mass="35349">MGKRGGTWMAAWLALGAMLAAGAQAGVQSDPVHDGAPAAAPLLVLHGGAGVERGSLAAAEEAAARQALARALQAGHAVLREGGAALDAVTAAIAVLEDAPEFNAGRGAVFTHDGHNELDAAIMDGASGRAGAIAGVRRVRNPIRLARAVMEASPHVMLAGEGAEAFAAARGIELVDPSWFRTDKRWRQLQQARAREQGQAATAPAHPYFGTVGAVALDARGGLAAGTSTGGMTNKRWGRIGDSPIIGAGTWADARCAVSGTGWGEYYIRAAAAHEICARVRLAGQPLVQAAAEVINRDIPAAGGNGGAIALGADGSIALPFNTGGMYRGWIGADGVPHVAVFDEPLPLP</sequence>
<dbReference type="CDD" id="cd04701">
    <property type="entry name" value="Asparaginase_2"/>
    <property type="match status" value="1"/>
</dbReference>
<dbReference type="FunFam" id="3.60.20.30:FF:000001">
    <property type="entry name" value="Isoaspartyl peptidase/L-asparaginase"/>
    <property type="match status" value="1"/>
</dbReference>
<dbReference type="SUPFAM" id="SSF56235">
    <property type="entry name" value="N-terminal nucleophile aminohydrolases (Ntn hydrolases)"/>
    <property type="match status" value="1"/>
</dbReference>
<dbReference type="GO" id="GO:0006508">
    <property type="term" value="P:proteolysis"/>
    <property type="evidence" value="ECO:0007669"/>
    <property type="project" value="UniProtKB-KW"/>
</dbReference>
<feature type="binding site" evidence="6">
    <location>
        <begin position="239"/>
        <end position="242"/>
    </location>
    <ligand>
        <name>substrate</name>
    </ligand>
</feature>
<feature type="site" description="Cleavage; by autolysis" evidence="7">
    <location>
        <begin position="210"/>
        <end position="211"/>
    </location>
</feature>
<evidence type="ECO:0000256" key="3">
    <source>
        <dbReference type="ARBA" id="ARBA00022813"/>
    </source>
</evidence>
<keyword evidence="3" id="KW-0068">Autocatalytic cleavage</keyword>
<dbReference type="InterPro" id="IPR029055">
    <property type="entry name" value="Ntn_hydrolases_N"/>
</dbReference>
<dbReference type="GO" id="GO:0008233">
    <property type="term" value="F:peptidase activity"/>
    <property type="evidence" value="ECO:0007669"/>
    <property type="project" value="UniProtKB-KW"/>
</dbReference>
<dbReference type="PANTHER" id="PTHR10188:SF6">
    <property type="entry name" value="N(4)-(BETA-N-ACETYLGLUCOSAMINYL)-L-ASPARAGINASE"/>
    <property type="match status" value="1"/>
</dbReference>
<evidence type="ECO:0000256" key="4">
    <source>
        <dbReference type="ARBA" id="ARBA00069124"/>
    </source>
</evidence>
<protein>
    <recommendedName>
        <fullName evidence="4">Isoaspartyl peptidase</fullName>
    </recommendedName>
</protein>
<dbReference type="AlphaFoldDB" id="A0A562D8K3"/>
<evidence type="ECO:0000256" key="6">
    <source>
        <dbReference type="PIRSR" id="PIRSR600246-2"/>
    </source>
</evidence>
<name>A0A562D8K3_9GAMM</name>
<dbReference type="InterPro" id="IPR000246">
    <property type="entry name" value="Peptidase_T2"/>
</dbReference>
<evidence type="ECO:0000256" key="5">
    <source>
        <dbReference type="PIRSR" id="PIRSR600246-1"/>
    </source>
</evidence>
<evidence type="ECO:0000256" key="2">
    <source>
        <dbReference type="ARBA" id="ARBA00022801"/>
    </source>
</evidence>
<dbReference type="Gene3D" id="3.60.20.30">
    <property type="entry name" value="(Glycosyl)asparaginase"/>
    <property type="match status" value="1"/>
</dbReference>
<dbReference type="Proteomes" id="UP000321583">
    <property type="component" value="Unassembled WGS sequence"/>
</dbReference>
<keyword evidence="2" id="KW-0378">Hydrolase</keyword>
<keyword evidence="10" id="KW-1185">Reference proteome</keyword>
<dbReference type="PANTHER" id="PTHR10188">
    <property type="entry name" value="L-ASPARAGINASE"/>
    <property type="match status" value="1"/>
</dbReference>
<feature type="binding site" evidence="6">
    <location>
        <begin position="261"/>
        <end position="264"/>
    </location>
    <ligand>
        <name>substrate</name>
    </ligand>
</feature>
<gene>
    <name evidence="9" type="ORF">L613_005900000140</name>
</gene>
<feature type="chain" id="PRO_5021908354" description="Isoaspartyl peptidase" evidence="8">
    <location>
        <begin position="26"/>
        <end position="349"/>
    </location>
</feature>
<organism evidence="9 10">
    <name type="scientific">Pseudoxanthomonas taiwanensis J19</name>
    <dbReference type="NCBI Taxonomy" id="935569"/>
    <lineage>
        <taxon>Bacteria</taxon>
        <taxon>Pseudomonadati</taxon>
        <taxon>Pseudomonadota</taxon>
        <taxon>Gammaproteobacteria</taxon>
        <taxon>Lysobacterales</taxon>
        <taxon>Lysobacteraceae</taxon>
        <taxon>Pseudoxanthomonas</taxon>
    </lineage>
</organism>
<evidence type="ECO:0000256" key="7">
    <source>
        <dbReference type="PIRSR" id="PIRSR600246-3"/>
    </source>
</evidence>
<feature type="active site" description="Nucleophile" evidence="5">
    <location>
        <position position="211"/>
    </location>
</feature>
<accession>A0A562D8K3</accession>
<reference evidence="9 10" key="1">
    <citation type="submission" date="2019-07" db="EMBL/GenBank/DDBJ databases">
        <title>Genome sequencing of lignin-degrading bacterial isolates.</title>
        <authorList>
            <person name="Gladden J."/>
        </authorList>
    </citation>
    <scope>NUCLEOTIDE SEQUENCE [LARGE SCALE GENOMIC DNA]</scope>
    <source>
        <strain evidence="9 10">J19</strain>
    </source>
</reference>
<evidence type="ECO:0000256" key="1">
    <source>
        <dbReference type="ARBA" id="ARBA00022670"/>
    </source>
</evidence>
<dbReference type="EMBL" id="VLJS01000090">
    <property type="protein sequence ID" value="TWH05501.1"/>
    <property type="molecule type" value="Genomic_DNA"/>
</dbReference>
<evidence type="ECO:0000313" key="9">
    <source>
        <dbReference type="EMBL" id="TWH05501.1"/>
    </source>
</evidence>
<evidence type="ECO:0000256" key="8">
    <source>
        <dbReference type="SAM" id="SignalP"/>
    </source>
</evidence>